<protein>
    <recommendedName>
        <fullName evidence="4">ABC transporter permease</fullName>
    </recommendedName>
</protein>
<name>A0ABY4YEC7_9MICO</name>
<reference evidence="2" key="1">
    <citation type="submission" date="2022-06" db="EMBL/GenBank/DDBJ databases">
        <title>Ornithinimicrobium JY.X270.</title>
        <authorList>
            <person name="Huang Y."/>
        </authorList>
    </citation>
    <scope>NUCLEOTIDE SEQUENCE</scope>
    <source>
        <strain evidence="2">JY.X270</strain>
    </source>
</reference>
<sequence>MTTVTATPTTTRRTPQWRRAFTYLLSGYVYMLTLWFWAIALPAVAIIMWVVSLNVDQVSASGVAFTHHGALWFPFSIAIILSVTYLPIHVANGMTRRSFVRAALTVNVVVGALNALIATVALLVERQIYDALGWFHGSNSGDGLEVFHGGVLTYGFGLVLLFTAGQISGSLIGIAYYRLGGWVGTFALPLCLLPLGATGLLGLGAGVQWKPWGWTADIAPWGAVVAVAVLIASAVAFSALVRNIPIDSKD</sequence>
<dbReference type="EMBL" id="CP099490">
    <property type="protein sequence ID" value="USQ75114.1"/>
    <property type="molecule type" value="Genomic_DNA"/>
</dbReference>
<keyword evidence="1" id="KW-0812">Transmembrane</keyword>
<dbReference type="RefSeq" id="WP_252619259.1">
    <property type="nucleotide sequence ID" value="NZ_CP099490.1"/>
</dbReference>
<feature type="transmembrane region" description="Helical" evidence="1">
    <location>
        <begin position="21"/>
        <end position="51"/>
    </location>
</feature>
<keyword evidence="1" id="KW-0472">Membrane</keyword>
<keyword evidence="3" id="KW-1185">Reference proteome</keyword>
<evidence type="ECO:0000256" key="1">
    <source>
        <dbReference type="SAM" id="Phobius"/>
    </source>
</evidence>
<organism evidence="2 3">
    <name type="scientific">Ornithinimicrobium cryptoxanthini</name>
    <dbReference type="NCBI Taxonomy" id="2934161"/>
    <lineage>
        <taxon>Bacteria</taxon>
        <taxon>Bacillati</taxon>
        <taxon>Actinomycetota</taxon>
        <taxon>Actinomycetes</taxon>
        <taxon>Micrococcales</taxon>
        <taxon>Ornithinimicrobiaceae</taxon>
        <taxon>Ornithinimicrobium</taxon>
    </lineage>
</organism>
<feature type="transmembrane region" description="Helical" evidence="1">
    <location>
        <begin position="102"/>
        <end position="124"/>
    </location>
</feature>
<proteinExistence type="predicted"/>
<feature type="transmembrane region" description="Helical" evidence="1">
    <location>
        <begin position="71"/>
        <end position="90"/>
    </location>
</feature>
<accession>A0ABY4YEC7</accession>
<evidence type="ECO:0008006" key="4">
    <source>
        <dbReference type="Google" id="ProtNLM"/>
    </source>
</evidence>
<feature type="transmembrane region" description="Helical" evidence="1">
    <location>
        <begin position="154"/>
        <end position="179"/>
    </location>
</feature>
<keyword evidence="1" id="KW-1133">Transmembrane helix</keyword>
<feature type="transmembrane region" description="Helical" evidence="1">
    <location>
        <begin position="186"/>
        <end position="206"/>
    </location>
</feature>
<evidence type="ECO:0000313" key="2">
    <source>
        <dbReference type="EMBL" id="USQ75114.1"/>
    </source>
</evidence>
<evidence type="ECO:0000313" key="3">
    <source>
        <dbReference type="Proteomes" id="UP001056535"/>
    </source>
</evidence>
<feature type="transmembrane region" description="Helical" evidence="1">
    <location>
        <begin position="218"/>
        <end position="241"/>
    </location>
</feature>
<dbReference type="Proteomes" id="UP001056535">
    <property type="component" value="Chromosome"/>
</dbReference>
<gene>
    <name evidence="2" type="ORF">NF557_10725</name>
</gene>